<dbReference type="Proteomes" id="UP000029224">
    <property type="component" value="Unassembled WGS sequence"/>
</dbReference>
<keyword evidence="2" id="KW-1185">Reference proteome</keyword>
<accession>A0A090T468</accession>
<dbReference type="InterPro" id="IPR013783">
    <property type="entry name" value="Ig-like_fold"/>
</dbReference>
<dbReference type="Gene3D" id="2.60.40.10">
    <property type="entry name" value="Immunoglobulins"/>
    <property type="match status" value="2"/>
</dbReference>
<dbReference type="NCBIfam" id="NF033510">
    <property type="entry name" value="Ca_tandemer"/>
    <property type="match status" value="3"/>
</dbReference>
<dbReference type="NCBIfam" id="TIGR03660">
    <property type="entry name" value="T1SS_rpt_143"/>
    <property type="match status" value="1"/>
</dbReference>
<evidence type="ECO:0000313" key="1">
    <source>
        <dbReference type="EMBL" id="GAL33524.1"/>
    </source>
</evidence>
<evidence type="ECO:0000313" key="2">
    <source>
        <dbReference type="Proteomes" id="UP000029224"/>
    </source>
</evidence>
<dbReference type="EMBL" id="BBMT01000003">
    <property type="protein sequence ID" value="GAL33524.1"/>
    <property type="molecule type" value="Genomic_DNA"/>
</dbReference>
<gene>
    <name evidence="1" type="ORF">JCM19240_2220</name>
</gene>
<name>A0A090T468_9VIBR</name>
<comment type="caution">
    <text evidence="1">The sequence shown here is derived from an EMBL/GenBank/DDBJ whole genome shotgun (WGS) entry which is preliminary data.</text>
</comment>
<organism evidence="1 2">
    <name type="scientific">Vibrio maritimus</name>
    <dbReference type="NCBI Taxonomy" id="990268"/>
    <lineage>
        <taxon>Bacteria</taxon>
        <taxon>Pseudomonadati</taxon>
        <taxon>Pseudomonadota</taxon>
        <taxon>Gammaproteobacteria</taxon>
        <taxon>Vibrionales</taxon>
        <taxon>Vibrionaceae</taxon>
        <taxon>Vibrio</taxon>
    </lineage>
</organism>
<reference evidence="1 2" key="1">
    <citation type="submission" date="2014-09" db="EMBL/GenBank/DDBJ databases">
        <title>Vibrio maritimus JCM 19240. (C210) whole genome shotgun sequence.</title>
        <authorList>
            <person name="Sawabe T."/>
            <person name="Meirelles P."/>
            <person name="Nakanishi M."/>
            <person name="Sayaka M."/>
            <person name="Hattori M."/>
            <person name="Ohkuma M."/>
        </authorList>
    </citation>
    <scope>NUCLEOTIDE SEQUENCE [LARGE SCALE GENOMIC DNA]</scope>
    <source>
        <strain evidence="1 2">JCM 19240</strain>
    </source>
</reference>
<protein>
    <submittedName>
        <fullName evidence="1">RTX toxins and related Ca2+-binding proteins</fullName>
    </submittedName>
</protein>
<proteinExistence type="predicted"/>
<sequence length="1712" mass="181517">MSLYCRAFRSLINIVELGDQGSLSSEQVTAIEKALSETLNDLTSNIANQQGQVDASSSGSSDSAGFVASIKATLDETIARAGFDTRPSSELGAEQTPEQPSLAILSEQAKLTVDILDGGDGYENQFEVPSVVIQGTATDVRDGRTVFITVTDQDGNTIEVQSITNNQVYSVSDVDLSSLVEGPLIVDAIISDDFGNTITAQDTTIKDTLATIGVELDGFGDDFVNADESPREAFIGSTEFVEPGQTINWVVTDELGGMVSGGSLVTESGLWSISNLDVSGLSDGVLTIEATTIDVAGNPAVATDTIVKDTKADITVQFEDVDGVLNEFELSGTTLSGTVTDVEDGQNVNITISGSQGEPIRLTTTVVNGGWTIPDIDLSRFEDGELSVTATTVDIAGNPAMATDTSLINTVKPSIDIDTLQGFNILAFRSGILTSLQGTTNLVEEGLPVTVVVSDGVSTLEFQSAVGANGDWLVSDIDVSRLDLSAEWTLDAKVTNAVGNSAIDDMPTIVLPESVAFSDTVIGIFGNQEKESDVRIQDAEFVFFAEQSLVNELTSNGLSITVAVSDYRVIGTRSDGEVVFEANLNGAQVDVAFKQVIDQSPDINSVQTALLIQGTQTDADGTTEVVIGHLPINIADIEPLIFDDFAFMTEGEVKSGNVLNNDIDLDGQLIVSKVIVDGREYSVSGSTPTLIPLTGGSLSMFANGHYNFAADRNLDNSAGRQIVSFDYIAGDQENDFGQGTATIFIDDGEAGSVESSSYQYTEPDSNQSPQTFETTFLVSPGSDNPDPESLYFSTSTLNVLDSLGLTSGASVVPLTYQLNDAGNTITASVNGTTVFTLGLSGQVTTTDPTSVTGKLTIVQDRPLNQPNRNDLVKLPLLIGGTDTDGTELEQGEFTLIIADGSDPILTGISSAAVSESDLSISASVTDTGQFRVALGADDLDTNLSLNPSLFFDIPDQPQVYSHGQLITYTIDATGAILTGNILDESDNKIPVFEISFIQPSADVGGDVTYTFELMQNLDNTSDPLDIPFFVTARDSDGDEAQLTLNVSVSDSGNATISATTLTVTELPEKPTVEESNTDTSSISITAAQDDLVAIDLAITAASKVFDSSGNAITSNGLDVFWRNNGDNSFDAVDENGMVVFRVVLPSEIDIASSTSQSVDISVRLFKEIDHGSTGDLDELSITLPIVVTDLDGTQTQQDSTLTILDGLDPSIETNSLSVAEANLEATGEVEVIQSNTLTFVRGSDSVASVDINVSDFGSYQSGGEAIVLAERDIDGWFIGTTQNTNQEVFRLRLNVDGSAEFLLFKSLDHPTGDGANLLNLQFPVVATDKDGDTSTPTILTVEVTDDIPTSGAPQTLEITEGDSFSGNLLSATRIGVDGGSITKVRYEEVDYDFSSSDPITINLTYREDTNSIYGTLELKSDGSYTITTIDNVDANPALLDSISFTVTDGDGDTVTNQANLILDDTQGFIRVENTEIREDELATIDIKVFVGDIDQGENVTEITISNLQGGTLYYNNVALVPDAGGTVSINDVQFVQLAGQEYFAPVLPITYLPKLNESNTTLTANVVALSVGATISRTGLADEIVDSETLQVSVLPVADSPEWGSSQLEYALTEDIDRTFPLEIDALLVDTDGSESLSYQITNIPSGITIKLNGNNIVEGKSYTQGQLDQMTVTVKKNLAGEFSFELKAIATEKGSDLRKVQIKRPILARRS</sequence>
<dbReference type="InterPro" id="IPR019959">
    <property type="entry name" value="T1SS-143_rpt-cont_dom"/>
</dbReference>
<reference evidence="1 2" key="2">
    <citation type="submission" date="2014-09" db="EMBL/GenBank/DDBJ databases">
        <authorList>
            <consortium name="NBRP consortium"/>
            <person name="Sawabe T."/>
            <person name="Meirelles P."/>
            <person name="Nakanishi M."/>
            <person name="Sayaka M."/>
            <person name="Hattori M."/>
            <person name="Ohkuma M."/>
        </authorList>
    </citation>
    <scope>NUCLEOTIDE SEQUENCE [LARGE SCALE GENOMIC DNA]</scope>
    <source>
        <strain evidence="1 2">JCM 19240</strain>
    </source>
</reference>